<evidence type="ECO:0000313" key="1">
    <source>
        <dbReference type="EnsemblPlants" id="OB01G36660.1"/>
    </source>
</evidence>
<organism evidence="1">
    <name type="scientific">Oryza brachyantha</name>
    <name type="common">malo sina</name>
    <dbReference type="NCBI Taxonomy" id="4533"/>
    <lineage>
        <taxon>Eukaryota</taxon>
        <taxon>Viridiplantae</taxon>
        <taxon>Streptophyta</taxon>
        <taxon>Embryophyta</taxon>
        <taxon>Tracheophyta</taxon>
        <taxon>Spermatophyta</taxon>
        <taxon>Magnoliopsida</taxon>
        <taxon>Liliopsida</taxon>
        <taxon>Poales</taxon>
        <taxon>Poaceae</taxon>
        <taxon>BOP clade</taxon>
        <taxon>Oryzoideae</taxon>
        <taxon>Oryzeae</taxon>
        <taxon>Oryzinae</taxon>
        <taxon>Oryza</taxon>
    </lineage>
</organism>
<reference evidence="1" key="1">
    <citation type="journal article" date="2013" name="Nat. Commun.">
        <title>Whole-genome sequencing of Oryza brachyantha reveals mechanisms underlying Oryza genome evolution.</title>
        <authorList>
            <person name="Chen J."/>
            <person name="Huang Q."/>
            <person name="Gao D."/>
            <person name="Wang J."/>
            <person name="Lang Y."/>
            <person name="Liu T."/>
            <person name="Li B."/>
            <person name="Bai Z."/>
            <person name="Luis Goicoechea J."/>
            <person name="Liang C."/>
            <person name="Chen C."/>
            <person name="Zhang W."/>
            <person name="Sun S."/>
            <person name="Liao Y."/>
            <person name="Zhang X."/>
            <person name="Yang L."/>
            <person name="Song C."/>
            <person name="Wang M."/>
            <person name="Shi J."/>
            <person name="Liu G."/>
            <person name="Liu J."/>
            <person name="Zhou H."/>
            <person name="Zhou W."/>
            <person name="Yu Q."/>
            <person name="An N."/>
            <person name="Chen Y."/>
            <person name="Cai Q."/>
            <person name="Wang B."/>
            <person name="Liu B."/>
            <person name="Min J."/>
            <person name="Huang Y."/>
            <person name="Wu H."/>
            <person name="Li Z."/>
            <person name="Zhang Y."/>
            <person name="Yin Y."/>
            <person name="Song W."/>
            <person name="Jiang J."/>
            <person name="Jackson S.A."/>
            <person name="Wing R.A."/>
            <person name="Wang J."/>
            <person name="Chen M."/>
        </authorList>
    </citation>
    <scope>NUCLEOTIDE SEQUENCE [LARGE SCALE GENOMIC DNA]</scope>
    <source>
        <strain evidence="1">cv. IRGC 101232</strain>
    </source>
</reference>
<dbReference type="EnsemblPlants" id="OB01G36660.1">
    <property type="protein sequence ID" value="OB01G36660.1"/>
    <property type="gene ID" value="OB01G36660"/>
</dbReference>
<evidence type="ECO:0000313" key="2">
    <source>
        <dbReference type="Proteomes" id="UP000006038"/>
    </source>
</evidence>
<proteinExistence type="predicted"/>
<protein>
    <submittedName>
        <fullName evidence="1">Uncharacterized protein</fullName>
    </submittedName>
</protein>
<dbReference type="Proteomes" id="UP000006038">
    <property type="component" value="Chromosome 1"/>
</dbReference>
<dbReference type="Gramene" id="OB01G36660.1">
    <property type="protein sequence ID" value="OB01G36660.1"/>
    <property type="gene ID" value="OB01G36660"/>
</dbReference>
<dbReference type="HOGENOM" id="CLU_2967946_0_0_1"/>
<sequence>SPPEGSARVSREISPASLRRSFDPEAVKDSKRYFRLATLSSVELQHFRRAYVQSPGRKG</sequence>
<keyword evidence="2" id="KW-1185">Reference proteome</keyword>
<accession>J3L360</accession>
<dbReference type="AlphaFoldDB" id="J3L360"/>
<reference evidence="1" key="2">
    <citation type="submission" date="2013-04" db="UniProtKB">
        <authorList>
            <consortium name="EnsemblPlants"/>
        </authorList>
    </citation>
    <scope>IDENTIFICATION</scope>
</reference>
<name>J3L360_ORYBR</name>